<name>A0A1H0B348_9BACI</name>
<sequence length="132" mass="15607">MHNSNYELNSYTIPYYYYPWYDIYHMYNQQYTPRQDYPEVDPSLFKKSAESFRGLLNEASGMLYNLSQDEKLAHDVMMAAQKNELDEVKKLLESTDISSRVDVDYNPDGITMKMSSQVEGTDCCHLKMDLRW</sequence>
<accession>A0A1H0B348</accession>
<dbReference type="Proteomes" id="UP000199334">
    <property type="component" value="Unassembled WGS sequence"/>
</dbReference>
<protein>
    <submittedName>
        <fullName evidence="1">Uncharacterized protein</fullName>
    </submittedName>
</protein>
<proteinExistence type="predicted"/>
<gene>
    <name evidence="1" type="ORF">SAMN05216498_2198</name>
</gene>
<evidence type="ECO:0000313" key="2">
    <source>
        <dbReference type="Proteomes" id="UP000199334"/>
    </source>
</evidence>
<keyword evidence="2" id="KW-1185">Reference proteome</keyword>
<dbReference type="RefSeq" id="WP_093856635.1">
    <property type="nucleotide sequence ID" value="NZ_BJVZ01000013.1"/>
</dbReference>
<dbReference type="InterPro" id="IPR058870">
    <property type="entry name" value="YuzC"/>
</dbReference>
<evidence type="ECO:0000313" key="1">
    <source>
        <dbReference type="EMBL" id="SDN40078.1"/>
    </source>
</evidence>
<dbReference type="AlphaFoldDB" id="A0A1H0B348"/>
<dbReference type="EMBL" id="FNIG01000004">
    <property type="protein sequence ID" value="SDN40078.1"/>
    <property type="molecule type" value="Genomic_DNA"/>
</dbReference>
<dbReference type="Pfam" id="PF26344">
    <property type="entry name" value="YuzC"/>
    <property type="match status" value="1"/>
</dbReference>
<reference evidence="1 2" key="1">
    <citation type="submission" date="2016-10" db="EMBL/GenBank/DDBJ databases">
        <authorList>
            <person name="de Groot N.N."/>
        </authorList>
    </citation>
    <scope>NUCLEOTIDE SEQUENCE [LARGE SCALE GENOMIC DNA]</scope>
    <source>
        <strain evidence="1 2">CGMCC 1.3442</strain>
    </source>
</reference>
<dbReference type="OrthoDB" id="2615349at2"/>
<organism evidence="1 2">
    <name type="scientific">Tenuibacillus multivorans</name>
    <dbReference type="NCBI Taxonomy" id="237069"/>
    <lineage>
        <taxon>Bacteria</taxon>
        <taxon>Bacillati</taxon>
        <taxon>Bacillota</taxon>
        <taxon>Bacilli</taxon>
        <taxon>Bacillales</taxon>
        <taxon>Bacillaceae</taxon>
        <taxon>Tenuibacillus</taxon>
    </lineage>
</organism>